<proteinExistence type="predicted"/>
<organism evidence="2">
    <name type="scientific">Tolypothrix bouteillei VB521301</name>
    <dbReference type="NCBI Taxonomy" id="1479485"/>
    <lineage>
        <taxon>Bacteria</taxon>
        <taxon>Bacillati</taxon>
        <taxon>Cyanobacteriota</taxon>
        <taxon>Cyanophyceae</taxon>
        <taxon>Nostocales</taxon>
        <taxon>Tolypothrichaceae</taxon>
        <taxon>Tolypothrix</taxon>
    </lineage>
</organism>
<dbReference type="RefSeq" id="WP_038092517.1">
    <property type="nucleotide sequence ID" value="NZ_JHEG04000001.1"/>
</dbReference>
<reference evidence="2" key="1">
    <citation type="journal article" date="2015" name="Genome Announc.">
        <title>Draft Genome Sequence of Tolypothrix boutellei Strain VB521301.</title>
        <authorList>
            <person name="Chandrababunaidu M.M."/>
            <person name="Singh D."/>
            <person name="Sen D."/>
            <person name="Bhan S."/>
            <person name="Das S."/>
            <person name="Gupta A."/>
            <person name="Adhikary S.P."/>
            <person name="Tripathy S."/>
        </authorList>
    </citation>
    <scope>NUCLEOTIDE SEQUENCE</scope>
    <source>
        <strain evidence="2">VB521301</strain>
    </source>
</reference>
<sequence>MKKIIIASLLTLATTTGFLLNNEAAEADHGRYYRYHRYPRYRESISYCYPVTQWQVDEDPAYHPQAYADGYRQGQQSSRKGNAYKSRTAGGEFARGFDDGYYGREFKGQKNVVPNTVLPYTTTQCSWW</sequence>
<accession>A0A0C1RFH7</accession>
<reference evidence="1" key="2">
    <citation type="submission" date="2019-11" db="EMBL/GenBank/DDBJ databases">
        <title>Improved Assembly of Tolypothrix boutellei genome.</title>
        <authorList>
            <person name="Sarangi A.N."/>
            <person name="Mukherjee M."/>
            <person name="Ghosh S."/>
            <person name="Singh D."/>
            <person name="Das A."/>
            <person name="Kant S."/>
            <person name="Prusty A."/>
            <person name="Tripathy S."/>
        </authorList>
    </citation>
    <scope>NUCLEOTIDE SEQUENCE</scope>
    <source>
        <strain evidence="1">VB521301</strain>
    </source>
</reference>
<evidence type="ECO:0000313" key="1">
    <source>
        <dbReference type="EMBL" id="KAF3886933.1"/>
    </source>
</evidence>
<dbReference type="EMBL" id="JHEG04000001">
    <property type="protein sequence ID" value="KAF3886933.1"/>
    <property type="molecule type" value="Genomic_DNA"/>
</dbReference>
<evidence type="ECO:0000313" key="3">
    <source>
        <dbReference type="Proteomes" id="UP000029738"/>
    </source>
</evidence>
<evidence type="ECO:0000313" key="2">
    <source>
        <dbReference type="EMBL" id="KIE10895.1"/>
    </source>
</evidence>
<keyword evidence="3" id="KW-1185">Reference proteome</keyword>
<dbReference type="OrthoDB" id="583255at2"/>
<name>A0A0C1RFH7_9CYAN</name>
<dbReference type="Proteomes" id="UP000029738">
    <property type="component" value="Unassembled WGS sequence"/>
</dbReference>
<dbReference type="EMBL" id="JHEG02000048">
    <property type="protein sequence ID" value="KIE10895.1"/>
    <property type="molecule type" value="Genomic_DNA"/>
</dbReference>
<gene>
    <name evidence="2" type="ORF">DA73_0220810</name>
    <name evidence="1" type="ORF">DA73_0400016630</name>
</gene>
<dbReference type="AlphaFoldDB" id="A0A0C1RFH7"/>
<comment type="caution">
    <text evidence="2">The sequence shown here is derived from an EMBL/GenBank/DDBJ whole genome shotgun (WGS) entry which is preliminary data.</text>
</comment>
<protein>
    <submittedName>
        <fullName evidence="2">Uncharacterized protein</fullName>
    </submittedName>
</protein>